<dbReference type="EMBL" id="JAFHDT010000010">
    <property type="protein sequence ID" value="KAI7804237.1"/>
    <property type="molecule type" value="Genomic_DNA"/>
</dbReference>
<organism evidence="3 4">
    <name type="scientific">Triplophysa rosa</name>
    <name type="common">Cave loach</name>
    <dbReference type="NCBI Taxonomy" id="992332"/>
    <lineage>
        <taxon>Eukaryota</taxon>
        <taxon>Metazoa</taxon>
        <taxon>Chordata</taxon>
        <taxon>Craniata</taxon>
        <taxon>Vertebrata</taxon>
        <taxon>Euteleostomi</taxon>
        <taxon>Actinopterygii</taxon>
        <taxon>Neopterygii</taxon>
        <taxon>Teleostei</taxon>
        <taxon>Ostariophysi</taxon>
        <taxon>Cypriniformes</taxon>
        <taxon>Nemacheilidae</taxon>
        <taxon>Triplophysa</taxon>
    </lineage>
</organism>
<keyword evidence="4" id="KW-1185">Reference proteome</keyword>
<sequence>MDKMKRTIERLSQSSCAADPQLPAQRWCEAEPWGLRMEWLTISTLLEAGGTKPALRRDEKGWKEAWVKTKDDKGKRREERKARPRRIKKKKKKRLGAGTRQAYQKLGKVLEEGQTNYACERNSIGNPKPGEGRLAGARSLVNNEVLLEDKANFKLRMLTSSRKRCVFSQINVLDERQTAMQTDRQLLTVRRKSLQQSHDKVFGYVWRETYYCPFDNNIRSLQCLVIGPIPLVSSLSFPKCLITHTCPVSLSLVCLPFKYPHVSLSCARGLYYVPAMCLLCACYVPAMCLLCACYVPAMCLLCAFQRKLRQSDCHEIQFLCGGGKDLWETIKESALFPGHETVWKGKLILALSTPRRPPLIHFQMFPVLSLTSAYSRAEMHQREVYIV</sequence>
<gene>
    <name evidence="3" type="ORF">IRJ41_002619</name>
</gene>
<keyword evidence="2" id="KW-0472">Membrane</keyword>
<reference evidence="3" key="1">
    <citation type="submission" date="2021-02" db="EMBL/GenBank/DDBJ databases">
        <title>Comparative genomics reveals that relaxation of natural selection precedes convergent phenotypic evolution of cavefish.</title>
        <authorList>
            <person name="Peng Z."/>
        </authorList>
    </citation>
    <scope>NUCLEOTIDE SEQUENCE</scope>
    <source>
        <tissue evidence="3">Muscle</tissue>
    </source>
</reference>
<feature type="compositionally biased region" description="Basic residues" evidence="1">
    <location>
        <begin position="82"/>
        <end position="95"/>
    </location>
</feature>
<dbReference type="Proteomes" id="UP001059041">
    <property type="component" value="Linkage Group LG10"/>
</dbReference>
<evidence type="ECO:0000256" key="2">
    <source>
        <dbReference type="SAM" id="Phobius"/>
    </source>
</evidence>
<proteinExistence type="predicted"/>
<keyword evidence="2" id="KW-0812">Transmembrane</keyword>
<accession>A0A9W7TVA4</accession>
<keyword evidence="2" id="KW-1133">Transmembrane helix</keyword>
<dbReference type="AlphaFoldDB" id="A0A9W7TVA4"/>
<comment type="caution">
    <text evidence="3">The sequence shown here is derived from an EMBL/GenBank/DDBJ whole genome shotgun (WGS) entry which is preliminary data.</text>
</comment>
<evidence type="ECO:0000313" key="4">
    <source>
        <dbReference type="Proteomes" id="UP001059041"/>
    </source>
</evidence>
<evidence type="ECO:0000313" key="3">
    <source>
        <dbReference type="EMBL" id="KAI7804237.1"/>
    </source>
</evidence>
<feature type="region of interest" description="Disordered" evidence="1">
    <location>
        <begin position="67"/>
        <end position="98"/>
    </location>
</feature>
<feature type="transmembrane region" description="Helical" evidence="2">
    <location>
        <begin position="271"/>
        <end position="304"/>
    </location>
</feature>
<name>A0A9W7TVA4_TRIRA</name>
<protein>
    <submittedName>
        <fullName evidence="3">Uncharacterized protein</fullName>
    </submittedName>
</protein>
<evidence type="ECO:0000256" key="1">
    <source>
        <dbReference type="SAM" id="MobiDB-lite"/>
    </source>
</evidence>
<feature type="compositionally biased region" description="Basic and acidic residues" evidence="1">
    <location>
        <begin position="67"/>
        <end position="81"/>
    </location>
</feature>